<dbReference type="InterPro" id="IPR001310">
    <property type="entry name" value="Histidine_triad_HIT"/>
</dbReference>
<keyword evidence="2" id="KW-0472">Membrane</keyword>
<dbReference type="STRING" id="3818.A0A445DGP8"/>
<evidence type="ECO:0000256" key="2">
    <source>
        <dbReference type="SAM" id="Phobius"/>
    </source>
</evidence>
<keyword evidence="2" id="KW-1133">Transmembrane helix</keyword>
<protein>
    <recommendedName>
        <fullName evidence="3">HIT domain-containing protein</fullName>
    </recommendedName>
</protein>
<dbReference type="GO" id="GO:0047627">
    <property type="term" value="F:adenylylsulfatase activity"/>
    <property type="evidence" value="ECO:0007669"/>
    <property type="project" value="TreeGrafter"/>
</dbReference>
<gene>
    <name evidence="4" type="ORF">Ahy_A04g019833</name>
</gene>
<sequence length="263" mass="28994">MDDSARKRLAILCSHLSPSPFSPDPTLTAVSGLVCAFSSSDAETQVAHTEKKNLQNDCIFCKIVHGKSPAWKLYEDDMCLCILDIYPLSHGHSLIIPKSHFPSLDATPPSVIAAMCSKVPFISNAIMKATGSVAYLRLQGVLIYGVFVCAASTMAVGCSSVIPLLRPRVPCLWIAYMEFLAEQVLFNAWNSADSFNLLINNGEAAGQVIFHTHIHIIPRKAYDCLWASESLRRRPLKLDDKVSQLAARIQEQLPSEVLPRQQE</sequence>
<keyword evidence="2" id="KW-0812">Transmembrane</keyword>
<evidence type="ECO:0000259" key="3">
    <source>
        <dbReference type="PROSITE" id="PS51084"/>
    </source>
</evidence>
<dbReference type="GO" id="GO:0006790">
    <property type="term" value="P:sulfur compound metabolic process"/>
    <property type="evidence" value="ECO:0007669"/>
    <property type="project" value="TreeGrafter"/>
</dbReference>
<dbReference type="Pfam" id="PF01230">
    <property type="entry name" value="HIT"/>
    <property type="match status" value="1"/>
</dbReference>
<dbReference type="PANTHER" id="PTHR47670:SF1">
    <property type="entry name" value="ADENYLYLSULFATASE HINT3"/>
    <property type="match status" value="1"/>
</dbReference>
<dbReference type="InterPro" id="IPR011146">
    <property type="entry name" value="HIT-like"/>
</dbReference>
<evidence type="ECO:0000313" key="4">
    <source>
        <dbReference type="EMBL" id="RYR62340.1"/>
    </source>
</evidence>
<dbReference type="InterPro" id="IPR036265">
    <property type="entry name" value="HIT-like_sf"/>
</dbReference>
<proteinExistence type="predicted"/>
<dbReference type="Proteomes" id="UP000289738">
    <property type="component" value="Chromosome A04"/>
</dbReference>
<dbReference type="AlphaFoldDB" id="A0A445DGP8"/>
<feature type="transmembrane region" description="Helical" evidence="2">
    <location>
        <begin position="141"/>
        <end position="165"/>
    </location>
</feature>
<feature type="short sequence motif" description="Histidine triad motif" evidence="1">
    <location>
        <begin position="211"/>
        <end position="215"/>
    </location>
</feature>
<dbReference type="PANTHER" id="PTHR47670">
    <property type="entry name" value="ADENYLYLSULFATASE HINT3"/>
    <property type="match status" value="1"/>
</dbReference>
<comment type="caution">
    <text evidence="4">The sequence shown here is derived from an EMBL/GenBank/DDBJ whole genome shotgun (WGS) entry which is preliminary data.</text>
</comment>
<evidence type="ECO:0000313" key="5">
    <source>
        <dbReference type="Proteomes" id="UP000289738"/>
    </source>
</evidence>
<dbReference type="PROSITE" id="PS00892">
    <property type="entry name" value="HIT_1"/>
    <property type="match status" value="1"/>
</dbReference>
<dbReference type="PROSITE" id="PS51084">
    <property type="entry name" value="HIT_2"/>
    <property type="match status" value="1"/>
</dbReference>
<dbReference type="GO" id="GO:0009150">
    <property type="term" value="P:purine ribonucleotide metabolic process"/>
    <property type="evidence" value="ECO:0007669"/>
    <property type="project" value="TreeGrafter"/>
</dbReference>
<dbReference type="SUPFAM" id="SSF54197">
    <property type="entry name" value="HIT-like"/>
    <property type="match status" value="1"/>
</dbReference>
<reference evidence="4 5" key="1">
    <citation type="submission" date="2019-01" db="EMBL/GenBank/DDBJ databases">
        <title>Sequencing of cultivated peanut Arachis hypogaea provides insights into genome evolution and oil improvement.</title>
        <authorList>
            <person name="Chen X."/>
        </authorList>
    </citation>
    <scope>NUCLEOTIDE SEQUENCE [LARGE SCALE GENOMIC DNA]</scope>
    <source>
        <strain evidence="5">cv. Fuhuasheng</strain>
        <tissue evidence="4">Leaves</tissue>
    </source>
</reference>
<feature type="domain" description="HIT" evidence="3">
    <location>
        <begin position="59"/>
        <end position="226"/>
    </location>
</feature>
<evidence type="ECO:0000256" key="1">
    <source>
        <dbReference type="PROSITE-ProRule" id="PRU00464"/>
    </source>
</evidence>
<accession>A0A445DGP8</accession>
<dbReference type="InterPro" id="IPR019808">
    <property type="entry name" value="Histidine_triad_CS"/>
</dbReference>
<dbReference type="EMBL" id="SDMP01000004">
    <property type="protein sequence ID" value="RYR62340.1"/>
    <property type="molecule type" value="Genomic_DNA"/>
</dbReference>
<organism evidence="4 5">
    <name type="scientific">Arachis hypogaea</name>
    <name type="common">Peanut</name>
    <dbReference type="NCBI Taxonomy" id="3818"/>
    <lineage>
        <taxon>Eukaryota</taxon>
        <taxon>Viridiplantae</taxon>
        <taxon>Streptophyta</taxon>
        <taxon>Embryophyta</taxon>
        <taxon>Tracheophyta</taxon>
        <taxon>Spermatophyta</taxon>
        <taxon>Magnoliopsida</taxon>
        <taxon>eudicotyledons</taxon>
        <taxon>Gunneridae</taxon>
        <taxon>Pentapetalae</taxon>
        <taxon>rosids</taxon>
        <taxon>fabids</taxon>
        <taxon>Fabales</taxon>
        <taxon>Fabaceae</taxon>
        <taxon>Papilionoideae</taxon>
        <taxon>50 kb inversion clade</taxon>
        <taxon>dalbergioids sensu lato</taxon>
        <taxon>Dalbergieae</taxon>
        <taxon>Pterocarpus clade</taxon>
        <taxon>Arachis</taxon>
    </lineage>
</organism>
<dbReference type="PRINTS" id="PR00332">
    <property type="entry name" value="HISTRIAD"/>
</dbReference>
<dbReference type="Gene3D" id="3.30.428.10">
    <property type="entry name" value="HIT-like"/>
    <property type="match status" value="1"/>
</dbReference>
<name>A0A445DGP8_ARAHY</name>
<keyword evidence="5" id="KW-1185">Reference proteome</keyword>